<evidence type="ECO:0000256" key="2">
    <source>
        <dbReference type="SAM" id="MobiDB-lite"/>
    </source>
</evidence>
<dbReference type="PROSITE" id="PS50005">
    <property type="entry name" value="TPR"/>
    <property type="match status" value="1"/>
</dbReference>
<dbReference type="InterPro" id="IPR019734">
    <property type="entry name" value="TPR_rpt"/>
</dbReference>
<dbReference type="Ensembl" id="ENSPMAT00000000615.1">
    <property type="protein sequence ID" value="ENSPMAP00000000614.1"/>
    <property type="gene ID" value="ENSPMAG00000000556.1"/>
</dbReference>
<dbReference type="PANTHER" id="PTHR16091">
    <property type="entry name" value="TTC17 PROTEIN"/>
    <property type="match status" value="1"/>
</dbReference>
<feature type="compositionally biased region" description="Polar residues" evidence="2">
    <location>
        <begin position="199"/>
        <end position="211"/>
    </location>
</feature>
<dbReference type="GeneTree" id="ENSGT00390000006196"/>
<feature type="repeat" description="TPR" evidence="1">
    <location>
        <begin position="76"/>
        <end position="109"/>
    </location>
</feature>
<feature type="region of interest" description="Disordered" evidence="2">
    <location>
        <begin position="166"/>
        <end position="224"/>
    </location>
</feature>
<reference evidence="3" key="1">
    <citation type="submission" date="2025-08" db="UniProtKB">
        <authorList>
            <consortium name="Ensembl"/>
        </authorList>
    </citation>
    <scope>IDENTIFICATION</scope>
</reference>
<reference evidence="3" key="2">
    <citation type="submission" date="2025-09" db="UniProtKB">
        <authorList>
            <consortium name="Ensembl"/>
        </authorList>
    </citation>
    <scope>IDENTIFICATION</scope>
</reference>
<sequence>PRWVFHVLAGLHWRGEGKAVRAAACLQAAVRLAPQGARHVPLTDHAALALHLSQLTEAALLLNHSLNHTADQGVKAAAFLVLGNVLLDDRKAGGAVEAFDRALQLNQHCDLCGQGLLRARCLQLYPTLYKITTLSRTGNCSEQKEIPATHSTRDIGAALPSSLVQHGRTEQGLSSVNNPVTGPELTRKETQGLEEEAKSSTLDSTDGSTEQRGADDSMVEEPRSALGDVLSTVWSESGWFEGALEVKGQRVDLQGLRMVAGDSQAGPCFGDCRDGDEDEWITVQVKQSRKQKEAWGDFGLIPKREGGPMEEAEREQWVFPPAQKDSEPQLSGPVKTSAPPEAAKNFANLGWPSTKECIRVRRLNPNIHPSTWVPLTLKNI</sequence>
<dbReference type="GO" id="GO:0015629">
    <property type="term" value="C:actin cytoskeleton"/>
    <property type="evidence" value="ECO:0007669"/>
    <property type="project" value="TreeGrafter"/>
</dbReference>
<dbReference type="PANTHER" id="PTHR16091:SF3">
    <property type="entry name" value="TETRATRICOPEPTIDE REPEAT PROTEIN 17"/>
    <property type="match status" value="1"/>
</dbReference>
<dbReference type="SUPFAM" id="SSF48452">
    <property type="entry name" value="TPR-like"/>
    <property type="match status" value="1"/>
</dbReference>
<dbReference type="AlphaFoldDB" id="S4R5Y4"/>
<accession>S4R5Y4</accession>
<feature type="compositionally biased region" description="Polar residues" evidence="2">
    <location>
        <begin position="171"/>
        <end position="180"/>
    </location>
</feature>
<dbReference type="HOGENOM" id="CLU_728728_0_0_1"/>
<dbReference type="Gene3D" id="1.25.40.10">
    <property type="entry name" value="Tetratricopeptide repeat domain"/>
    <property type="match status" value="1"/>
</dbReference>
<dbReference type="GO" id="GO:0005737">
    <property type="term" value="C:cytoplasm"/>
    <property type="evidence" value="ECO:0007669"/>
    <property type="project" value="TreeGrafter"/>
</dbReference>
<organism evidence="3">
    <name type="scientific">Petromyzon marinus</name>
    <name type="common">Sea lamprey</name>
    <dbReference type="NCBI Taxonomy" id="7757"/>
    <lineage>
        <taxon>Eukaryota</taxon>
        <taxon>Metazoa</taxon>
        <taxon>Chordata</taxon>
        <taxon>Craniata</taxon>
        <taxon>Vertebrata</taxon>
        <taxon>Cyclostomata</taxon>
        <taxon>Hyperoartia</taxon>
        <taxon>Petromyzontiformes</taxon>
        <taxon>Petromyzontidae</taxon>
        <taxon>Petromyzon</taxon>
    </lineage>
</organism>
<proteinExistence type="predicted"/>
<evidence type="ECO:0000313" key="3">
    <source>
        <dbReference type="Ensembl" id="ENSPMAP00000000614.1"/>
    </source>
</evidence>
<name>S4R5Y4_PETMA</name>
<protein>
    <submittedName>
        <fullName evidence="3">Uncharacterized protein</fullName>
    </submittedName>
</protein>
<dbReference type="GO" id="GO:0030041">
    <property type="term" value="P:actin filament polymerization"/>
    <property type="evidence" value="ECO:0007669"/>
    <property type="project" value="TreeGrafter"/>
</dbReference>
<evidence type="ECO:0000256" key="1">
    <source>
        <dbReference type="PROSITE-ProRule" id="PRU00339"/>
    </source>
</evidence>
<dbReference type="InterPro" id="IPR011990">
    <property type="entry name" value="TPR-like_helical_dom_sf"/>
</dbReference>
<feature type="compositionally biased region" description="Basic and acidic residues" evidence="2">
    <location>
        <begin position="212"/>
        <end position="223"/>
    </location>
</feature>
<dbReference type="InterPro" id="IPR052630">
    <property type="entry name" value="TTC17"/>
</dbReference>
<feature type="region of interest" description="Disordered" evidence="2">
    <location>
        <begin position="321"/>
        <end position="341"/>
    </location>
</feature>
<keyword evidence="1" id="KW-0802">TPR repeat</keyword>
<feature type="compositionally biased region" description="Basic and acidic residues" evidence="2">
    <location>
        <begin position="185"/>
        <end position="198"/>
    </location>
</feature>